<name>A0A699YQX9_HAELA</name>
<evidence type="ECO:0000313" key="2">
    <source>
        <dbReference type="EMBL" id="GFH12290.1"/>
    </source>
</evidence>
<dbReference type="EMBL" id="BLLF01000487">
    <property type="protein sequence ID" value="GFH12290.1"/>
    <property type="molecule type" value="Genomic_DNA"/>
</dbReference>
<feature type="transmembrane region" description="Helical" evidence="1">
    <location>
        <begin position="12"/>
        <end position="31"/>
    </location>
</feature>
<dbReference type="Proteomes" id="UP000485058">
    <property type="component" value="Unassembled WGS sequence"/>
</dbReference>
<accession>A0A699YQX9</accession>
<organism evidence="2 3">
    <name type="scientific">Haematococcus lacustris</name>
    <name type="common">Green alga</name>
    <name type="synonym">Haematococcus pluvialis</name>
    <dbReference type="NCBI Taxonomy" id="44745"/>
    <lineage>
        <taxon>Eukaryota</taxon>
        <taxon>Viridiplantae</taxon>
        <taxon>Chlorophyta</taxon>
        <taxon>core chlorophytes</taxon>
        <taxon>Chlorophyceae</taxon>
        <taxon>CS clade</taxon>
        <taxon>Chlamydomonadales</taxon>
        <taxon>Haematococcaceae</taxon>
        <taxon>Haematococcus</taxon>
    </lineage>
</organism>
<reference evidence="2 3" key="1">
    <citation type="submission" date="2020-02" db="EMBL/GenBank/DDBJ databases">
        <title>Draft genome sequence of Haematococcus lacustris strain NIES-144.</title>
        <authorList>
            <person name="Morimoto D."/>
            <person name="Nakagawa S."/>
            <person name="Yoshida T."/>
            <person name="Sawayama S."/>
        </authorList>
    </citation>
    <scope>NUCLEOTIDE SEQUENCE [LARGE SCALE GENOMIC DNA]</scope>
    <source>
        <strain evidence="2 3">NIES-144</strain>
    </source>
</reference>
<protein>
    <submittedName>
        <fullName evidence="2">Uncharacterized protein</fullName>
    </submittedName>
</protein>
<gene>
    <name evidence="2" type="ORF">HaLaN_07944</name>
</gene>
<keyword evidence="1" id="KW-1133">Transmembrane helix</keyword>
<comment type="caution">
    <text evidence="2">The sequence shown here is derived from an EMBL/GenBank/DDBJ whole genome shotgun (WGS) entry which is preliminary data.</text>
</comment>
<evidence type="ECO:0000313" key="3">
    <source>
        <dbReference type="Proteomes" id="UP000485058"/>
    </source>
</evidence>
<keyword evidence="1" id="KW-0472">Membrane</keyword>
<keyword evidence="3" id="KW-1185">Reference proteome</keyword>
<proteinExistence type="predicted"/>
<dbReference type="AlphaFoldDB" id="A0A699YQX9"/>
<keyword evidence="1" id="KW-0812">Transmembrane</keyword>
<evidence type="ECO:0000256" key="1">
    <source>
        <dbReference type="SAM" id="Phobius"/>
    </source>
</evidence>
<sequence>MPPPDPVARLQPAFLVGMVVAGLAAALKAGLERVRVK</sequence>